<sequence>MGAGLSTFDREAIRVLRTAGVLRDYVARGRNGQIVVACSDGDQMKDLILHKWLEAIKSGRIFRPHMLANHGGAMNVDPSCTLYPGMSRNLLEQIRQAEGPNMKGITSVNLCIHAPCSAAGDAGMTILDQLWHQYRAAERVSEIDSTNSIIPTLHVDYGEDKGLVEKAKSSLYREAAVRVQAFADELGVGILIPLLDGHRRRTYHVDLPAFARFWESTGREMWGHLFEIDPTHTLTLGLGSQIHALA</sequence>
<name>A0A0G1XNF3_9BACT</name>
<accession>A0A0G1XNF3</accession>
<reference evidence="1 2" key="1">
    <citation type="journal article" date="2015" name="Nature">
        <title>rRNA introns, odd ribosomes, and small enigmatic genomes across a large radiation of phyla.</title>
        <authorList>
            <person name="Brown C.T."/>
            <person name="Hug L.A."/>
            <person name="Thomas B.C."/>
            <person name="Sharon I."/>
            <person name="Castelle C.J."/>
            <person name="Singh A."/>
            <person name="Wilkins M.J."/>
            <person name="Williams K.H."/>
            <person name="Banfield J.F."/>
        </authorList>
    </citation>
    <scope>NUCLEOTIDE SEQUENCE [LARGE SCALE GENOMIC DNA]</scope>
</reference>
<gene>
    <name evidence="1" type="ORF">UY76_C0029G0004</name>
</gene>
<protein>
    <submittedName>
        <fullName evidence="1">Uncharacterized protein</fullName>
    </submittedName>
</protein>
<evidence type="ECO:0000313" key="1">
    <source>
        <dbReference type="EMBL" id="KKW32400.1"/>
    </source>
</evidence>
<comment type="caution">
    <text evidence="1">The sequence shown here is derived from an EMBL/GenBank/DDBJ whole genome shotgun (WGS) entry which is preliminary data.</text>
</comment>
<dbReference type="Proteomes" id="UP000034054">
    <property type="component" value="Unassembled WGS sequence"/>
</dbReference>
<dbReference type="EMBL" id="LCRH01000029">
    <property type="protein sequence ID" value="KKW32400.1"/>
    <property type="molecule type" value="Genomic_DNA"/>
</dbReference>
<proteinExistence type="predicted"/>
<organism evidence="1 2">
    <name type="scientific">Candidatus Uhrbacteria bacterium GW2011_GWA2_52_8d</name>
    <dbReference type="NCBI Taxonomy" id="1618979"/>
    <lineage>
        <taxon>Bacteria</taxon>
        <taxon>Candidatus Uhriibacteriota</taxon>
    </lineage>
</organism>
<dbReference type="AlphaFoldDB" id="A0A0G1XNF3"/>
<evidence type="ECO:0000313" key="2">
    <source>
        <dbReference type="Proteomes" id="UP000034054"/>
    </source>
</evidence>